<dbReference type="PROSITE" id="PS51682">
    <property type="entry name" value="SAM_OMT_I"/>
    <property type="match status" value="1"/>
</dbReference>
<dbReference type="InterPro" id="IPR050362">
    <property type="entry name" value="Cation-dep_OMT"/>
</dbReference>
<keyword evidence="3" id="KW-0949">S-adenosyl-L-methionine</keyword>
<dbReference type="InterPro" id="IPR029063">
    <property type="entry name" value="SAM-dependent_MTases_sf"/>
</dbReference>
<dbReference type="Pfam" id="PF01596">
    <property type="entry name" value="Methyltransf_3"/>
    <property type="match status" value="1"/>
</dbReference>
<evidence type="ECO:0000256" key="1">
    <source>
        <dbReference type="ARBA" id="ARBA00022603"/>
    </source>
</evidence>
<dbReference type="SUPFAM" id="SSF53335">
    <property type="entry name" value="S-adenosyl-L-methionine-dependent methyltransferases"/>
    <property type="match status" value="1"/>
</dbReference>
<dbReference type="Gene3D" id="3.40.50.150">
    <property type="entry name" value="Vaccinia Virus protein VP39"/>
    <property type="match status" value="1"/>
</dbReference>
<evidence type="ECO:0000256" key="3">
    <source>
        <dbReference type="ARBA" id="ARBA00022691"/>
    </source>
</evidence>
<gene>
    <name evidence="4" type="ORF">EBAPG3_006675</name>
</gene>
<dbReference type="GO" id="GO:0032259">
    <property type="term" value="P:methylation"/>
    <property type="evidence" value="ECO:0007669"/>
    <property type="project" value="UniProtKB-KW"/>
</dbReference>
<accession>A0A1W6SNT4</accession>
<keyword evidence="1 4" id="KW-0489">Methyltransferase</keyword>
<dbReference type="AlphaFoldDB" id="A0A1W6SNT4"/>
<sequence>MTCRLSGFSEEEITTTMQSPTIVNPAVLIPVNPAIEDYMRGLAGRTDHPVLTEMEAVAKQNNFPIVGRLVGIFLETLAKTVNARRIFEFGSGYGYSAYWFAKAVGADGQVICTDGDPLNKEKAEQYLRSAGLSERVDFRTGLAQEIFTQTEGLFDICYNDVDKGDYPEVWQMAKDRIRPGGLYIADNVLWHGRVAVEKYVDIIPGWTEAILDHNRLIFNDPEFDAFINPTRDGVIVARKRTS</sequence>
<organism evidence="4 5">
    <name type="scientific">Nitrosospira lacus</name>
    <dbReference type="NCBI Taxonomy" id="1288494"/>
    <lineage>
        <taxon>Bacteria</taxon>
        <taxon>Pseudomonadati</taxon>
        <taxon>Pseudomonadota</taxon>
        <taxon>Betaproteobacteria</taxon>
        <taxon>Nitrosomonadales</taxon>
        <taxon>Nitrosomonadaceae</taxon>
        <taxon>Nitrosospira</taxon>
    </lineage>
</organism>
<dbReference type="Proteomes" id="UP000012179">
    <property type="component" value="Chromosome"/>
</dbReference>
<keyword evidence="2 4" id="KW-0808">Transferase</keyword>
<dbReference type="GO" id="GO:0008171">
    <property type="term" value="F:O-methyltransferase activity"/>
    <property type="evidence" value="ECO:0007669"/>
    <property type="project" value="InterPro"/>
</dbReference>
<dbReference type="GO" id="GO:0008757">
    <property type="term" value="F:S-adenosylmethionine-dependent methyltransferase activity"/>
    <property type="evidence" value="ECO:0007669"/>
    <property type="project" value="TreeGrafter"/>
</dbReference>
<dbReference type="eggNOG" id="COG4122">
    <property type="taxonomic scope" value="Bacteria"/>
</dbReference>
<proteinExistence type="predicted"/>
<evidence type="ECO:0000313" key="4">
    <source>
        <dbReference type="EMBL" id="ARO87479.1"/>
    </source>
</evidence>
<reference evidence="4 5" key="1">
    <citation type="journal article" date="2015" name="Int. J. Syst. Evol. Microbiol.">
        <title>Nitrosospira lacus sp. nov., a psychrotolerant, ammonia-oxidizing bacterium from sandy lake sediment.</title>
        <authorList>
            <person name="Urakawa H."/>
            <person name="Garcia J.C."/>
            <person name="Nielsen J.L."/>
            <person name="Le V.Q."/>
            <person name="Kozlowski J.A."/>
            <person name="Stein L.Y."/>
            <person name="Lim C.K."/>
            <person name="Pommerening-Roser A."/>
            <person name="Martens-Habbena W."/>
            <person name="Stahl D.A."/>
            <person name="Klotz M.G."/>
        </authorList>
    </citation>
    <scope>NUCLEOTIDE SEQUENCE [LARGE SCALE GENOMIC DNA]</scope>
    <source>
        <strain evidence="4 5">APG3</strain>
    </source>
</reference>
<dbReference type="EMBL" id="CP021106">
    <property type="protein sequence ID" value="ARO87479.1"/>
    <property type="molecule type" value="Genomic_DNA"/>
</dbReference>
<dbReference type="KEGG" id="nlc:EBAPG3_006675"/>
<dbReference type="PANTHER" id="PTHR10509:SF14">
    <property type="entry name" value="CAFFEOYL-COA O-METHYLTRANSFERASE 3-RELATED"/>
    <property type="match status" value="1"/>
</dbReference>
<evidence type="ECO:0000256" key="2">
    <source>
        <dbReference type="ARBA" id="ARBA00022679"/>
    </source>
</evidence>
<keyword evidence="5" id="KW-1185">Reference proteome</keyword>
<evidence type="ECO:0000313" key="5">
    <source>
        <dbReference type="Proteomes" id="UP000012179"/>
    </source>
</evidence>
<dbReference type="InterPro" id="IPR002935">
    <property type="entry name" value="SAM_O-MeTrfase"/>
</dbReference>
<name>A0A1W6SNT4_9PROT</name>
<dbReference type="PANTHER" id="PTHR10509">
    <property type="entry name" value="O-METHYLTRANSFERASE-RELATED"/>
    <property type="match status" value="1"/>
</dbReference>
<protein>
    <submittedName>
        <fullName evidence="4">Methyltransferase</fullName>
    </submittedName>
</protein>